<gene>
    <name evidence="5" type="ORF">ACFSJH_16530</name>
</gene>
<keyword evidence="2" id="KW-0521">NADP</keyword>
<evidence type="ECO:0000256" key="1">
    <source>
        <dbReference type="ARBA" id="ARBA00007905"/>
    </source>
</evidence>
<dbReference type="Proteomes" id="UP001597362">
    <property type="component" value="Unassembled WGS sequence"/>
</dbReference>
<organism evidence="5 6">
    <name type="scientific">Paenibacillus yanchengensis</name>
    <dbReference type="NCBI Taxonomy" id="2035833"/>
    <lineage>
        <taxon>Bacteria</taxon>
        <taxon>Bacillati</taxon>
        <taxon>Bacillota</taxon>
        <taxon>Bacilli</taxon>
        <taxon>Bacillales</taxon>
        <taxon>Paenibacillaceae</taxon>
        <taxon>Paenibacillus</taxon>
    </lineage>
</organism>
<dbReference type="PROSITE" id="PS00063">
    <property type="entry name" value="ALDOKETO_REDUCTASE_3"/>
    <property type="match status" value="1"/>
</dbReference>
<evidence type="ECO:0000313" key="6">
    <source>
        <dbReference type="Proteomes" id="UP001597362"/>
    </source>
</evidence>
<evidence type="ECO:0000259" key="4">
    <source>
        <dbReference type="Pfam" id="PF00248"/>
    </source>
</evidence>
<keyword evidence="6" id="KW-1185">Reference proteome</keyword>
<feature type="domain" description="NADP-dependent oxidoreductase" evidence="4">
    <location>
        <begin position="20"/>
        <end position="262"/>
    </location>
</feature>
<dbReference type="PIRSF" id="PIRSF000097">
    <property type="entry name" value="AKR"/>
    <property type="match status" value="1"/>
</dbReference>
<dbReference type="RefSeq" id="WP_377774396.1">
    <property type="nucleotide sequence ID" value="NZ_JBHUHO010000039.1"/>
</dbReference>
<sequence length="275" mass="30973">MRQACTQSVALSNGVKMPQLGLGVWRVTEEGLAERSVLTALEVGYRHIDTAASYKNEHEVGAALAKTSVPRDEIFVTTKIWNDDQGFETTLSAFERSSQKLGVDVIDLLLIHWPLKDKFIDTWRALEQLYKAGKVRAIGVSNFQIYHLEDLFAHAEIKPMVNQVEYHPLLTQVPLLSFCNDHQIKITAWSPLMQGNLEIPLLQEIAAKYNKTAAQIILRWDLQTGVITIPKTVTPARMIENATIFDFALTEDEIARISSLNENKRFGIDPDTSLL</sequence>
<dbReference type="InterPro" id="IPR018170">
    <property type="entry name" value="Aldo/ket_reductase_CS"/>
</dbReference>
<accession>A0ABW4YNP9</accession>
<dbReference type="PROSITE" id="PS00798">
    <property type="entry name" value="ALDOKETO_REDUCTASE_1"/>
    <property type="match status" value="1"/>
</dbReference>
<name>A0ABW4YNP9_9BACL</name>
<comment type="similarity">
    <text evidence="1">Belongs to the aldo/keto reductase family.</text>
</comment>
<protein>
    <submittedName>
        <fullName evidence="5">Aldo/keto reductase</fullName>
    </submittedName>
</protein>
<dbReference type="PANTHER" id="PTHR43827">
    <property type="entry name" value="2,5-DIKETO-D-GLUCONIC ACID REDUCTASE"/>
    <property type="match status" value="1"/>
</dbReference>
<proteinExistence type="inferred from homology"/>
<dbReference type="EMBL" id="JBHUHO010000039">
    <property type="protein sequence ID" value="MFD2117337.1"/>
    <property type="molecule type" value="Genomic_DNA"/>
</dbReference>
<dbReference type="PRINTS" id="PR00069">
    <property type="entry name" value="ALDKETRDTASE"/>
</dbReference>
<reference evidence="6" key="1">
    <citation type="journal article" date="2019" name="Int. J. Syst. Evol. Microbiol.">
        <title>The Global Catalogue of Microorganisms (GCM) 10K type strain sequencing project: providing services to taxonomists for standard genome sequencing and annotation.</title>
        <authorList>
            <consortium name="The Broad Institute Genomics Platform"/>
            <consortium name="The Broad Institute Genome Sequencing Center for Infectious Disease"/>
            <person name="Wu L."/>
            <person name="Ma J."/>
        </authorList>
    </citation>
    <scope>NUCLEOTIDE SEQUENCE [LARGE SCALE GENOMIC DNA]</scope>
    <source>
        <strain evidence="6">GH52</strain>
    </source>
</reference>
<dbReference type="Gene3D" id="3.20.20.100">
    <property type="entry name" value="NADP-dependent oxidoreductase domain"/>
    <property type="match status" value="1"/>
</dbReference>
<evidence type="ECO:0000256" key="2">
    <source>
        <dbReference type="ARBA" id="ARBA00022857"/>
    </source>
</evidence>
<dbReference type="SUPFAM" id="SSF51430">
    <property type="entry name" value="NAD(P)-linked oxidoreductase"/>
    <property type="match status" value="1"/>
</dbReference>
<dbReference type="PANTHER" id="PTHR43827:SF3">
    <property type="entry name" value="NADP-DEPENDENT OXIDOREDUCTASE DOMAIN-CONTAINING PROTEIN"/>
    <property type="match status" value="1"/>
</dbReference>
<dbReference type="PROSITE" id="PS00062">
    <property type="entry name" value="ALDOKETO_REDUCTASE_2"/>
    <property type="match status" value="1"/>
</dbReference>
<dbReference type="Pfam" id="PF00248">
    <property type="entry name" value="Aldo_ket_red"/>
    <property type="match status" value="1"/>
</dbReference>
<dbReference type="InterPro" id="IPR020471">
    <property type="entry name" value="AKR"/>
</dbReference>
<dbReference type="InterPro" id="IPR036812">
    <property type="entry name" value="NAD(P)_OxRdtase_dom_sf"/>
</dbReference>
<dbReference type="InterPro" id="IPR023210">
    <property type="entry name" value="NADP_OxRdtase_dom"/>
</dbReference>
<keyword evidence="3" id="KW-0560">Oxidoreductase</keyword>
<evidence type="ECO:0000313" key="5">
    <source>
        <dbReference type="EMBL" id="MFD2117337.1"/>
    </source>
</evidence>
<comment type="caution">
    <text evidence="5">The sequence shown here is derived from an EMBL/GenBank/DDBJ whole genome shotgun (WGS) entry which is preliminary data.</text>
</comment>
<evidence type="ECO:0000256" key="3">
    <source>
        <dbReference type="ARBA" id="ARBA00023002"/>
    </source>
</evidence>